<gene>
    <name evidence="3" type="ORF">METZ01_LOCUS105065</name>
</gene>
<evidence type="ECO:0000313" key="3">
    <source>
        <dbReference type="EMBL" id="SVA52211.1"/>
    </source>
</evidence>
<feature type="domain" description="EF-hand" evidence="2">
    <location>
        <begin position="193"/>
        <end position="228"/>
    </location>
</feature>
<evidence type="ECO:0000259" key="2">
    <source>
        <dbReference type="PROSITE" id="PS50222"/>
    </source>
</evidence>
<dbReference type="SUPFAM" id="SSF47473">
    <property type="entry name" value="EF-hand"/>
    <property type="match status" value="1"/>
</dbReference>
<name>A0A381WIT9_9ZZZZ</name>
<sequence length="318" mass="35337">MVDALDSIESDSDGDDSTLPPPPPGLVMPPPPLDFPLHPPPPKFGFPQELSGDADLLDAANALGDLPMTSQQASASDFKSVWKTRKTSDPSIGTGSRDSMYGQIDRIASGKSGSLMDRFSDRFGSELDREIIVLRKKEQHDLRSIKPTVELISVPEEGNEMSFSEFLEAMDDEDFVVRVSDATGISSETLYNLDLNSLKSFFDKADLDDSGTLDFDEFVVAIQSFRSADEEFHRFFVVINSLLGEMPDDFTNSFIESESFALFQQVGKDPQHTDDDSRIRFFGMINDLLGDLPDTVMHNFVESPDFELYKLVAERYGG</sequence>
<dbReference type="PROSITE" id="PS00018">
    <property type="entry name" value="EF_HAND_1"/>
    <property type="match status" value="1"/>
</dbReference>
<dbReference type="InterPro" id="IPR018247">
    <property type="entry name" value="EF_Hand_1_Ca_BS"/>
</dbReference>
<dbReference type="InterPro" id="IPR000261">
    <property type="entry name" value="EH_dom"/>
</dbReference>
<feature type="region of interest" description="Disordered" evidence="1">
    <location>
        <begin position="68"/>
        <end position="99"/>
    </location>
</feature>
<dbReference type="GO" id="GO:0005509">
    <property type="term" value="F:calcium ion binding"/>
    <property type="evidence" value="ECO:0007669"/>
    <property type="project" value="InterPro"/>
</dbReference>
<feature type="compositionally biased region" description="Acidic residues" evidence="1">
    <location>
        <begin position="1"/>
        <end position="16"/>
    </location>
</feature>
<feature type="region of interest" description="Disordered" evidence="1">
    <location>
        <begin position="1"/>
        <end position="51"/>
    </location>
</feature>
<dbReference type="PROSITE" id="PS50222">
    <property type="entry name" value="EF_HAND_2"/>
    <property type="match status" value="1"/>
</dbReference>
<dbReference type="EMBL" id="UINC01011891">
    <property type="protein sequence ID" value="SVA52211.1"/>
    <property type="molecule type" value="Genomic_DNA"/>
</dbReference>
<proteinExistence type="predicted"/>
<dbReference type="InterPro" id="IPR002048">
    <property type="entry name" value="EF_hand_dom"/>
</dbReference>
<dbReference type="InterPro" id="IPR011992">
    <property type="entry name" value="EF-hand-dom_pair"/>
</dbReference>
<dbReference type="SMART" id="SM00054">
    <property type="entry name" value="EFh"/>
    <property type="match status" value="1"/>
</dbReference>
<dbReference type="Pfam" id="PF12763">
    <property type="entry name" value="EH"/>
    <property type="match status" value="1"/>
</dbReference>
<dbReference type="AlphaFoldDB" id="A0A381WIT9"/>
<evidence type="ECO:0000256" key="1">
    <source>
        <dbReference type="SAM" id="MobiDB-lite"/>
    </source>
</evidence>
<feature type="compositionally biased region" description="Polar residues" evidence="1">
    <location>
        <begin position="68"/>
        <end position="77"/>
    </location>
</feature>
<organism evidence="3">
    <name type="scientific">marine metagenome</name>
    <dbReference type="NCBI Taxonomy" id="408172"/>
    <lineage>
        <taxon>unclassified sequences</taxon>
        <taxon>metagenomes</taxon>
        <taxon>ecological metagenomes</taxon>
    </lineage>
</organism>
<feature type="compositionally biased region" description="Pro residues" evidence="1">
    <location>
        <begin position="19"/>
        <end position="44"/>
    </location>
</feature>
<dbReference type="Gene3D" id="1.10.238.10">
    <property type="entry name" value="EF-hand"/>
    <property type="match status" value="1"/>
</dbReference>
<protein>
    <recommendedName>
        <fullName evidence="2">EF-hand domain-containing protein</fullName>
    </recommendedName>
</protein>
<reference evidence="3" key="1">
    <citation type="submission" date="2018-05" db="EMBL/GenBank/DDBJ databases">
        <authorList>
            <person name="Lanie J.A."/>
            <person name="Ng W.-L."/>
            <person name="Kazmierczak K.M."/>
            <person name="Andrzejewski T.M."/>
            <person name="Davidsen T.M."/>
            <person name="Wayne K.J."/>
            <person name="Tettelin H."/>
            <person name="Glass J.I."/>
            <person name="Rusch D."/>
            <person name="Podicherti R."/>
            <person name="Tsui H.-C.T."/>
            <person name="Winkler M.E."/>
        </authorList>
    </citation>
    <scope>NUCLEOTIDE SEQUENCE</scope>
</reference>
<accession>A0A381WIT9</accession>